<dbReference type="Pfam" id="PF21068">
    <property type="entry name" value="ATPgraspMvdD"/>
    <property type="match status" value="1"/>
</dbReference>
<dbReference type="RefSeq" id="WP_203960435.1">
    <property type="nucleotide sequence ID" value="NZ_AP023355.1"/>
</dbReference>
<dbReference type="GO" id="GO:0046872">
    <property type="term" value="F:metal ion binding"/>
    <property type="evidence" value="ECO:0007669"/>
    <property type="project" value="InterPro"/>
</dbReference>
<feature type="domain" description="ATP-grasp" evidence="2">
    <location>
        <begin position="132"/>
        <end position="319"/>
    </location>
</feature>
<proteinExistence type="predicted"/>
<organism evidence="3 4">
    <name type="scientific">Actinocatenispora thailandica</name>
    <dbReference type="NCBI Taxonomy" id="227318"/>
    <lineage>
        <taxon>Bacteria</taxon>
        <taxon>Bacillati</taxon>
        <taxon>Actinomycetota</taxon>
        <taxon>Actinomycetes</taxon>
        <taxon>Micromonosporales</taxon>
        <taxon>Micromonosporaceae</taxon>
        <taxon>Actinocatenispora</taxon>
    </lineage>
</organism>
<dbReference type="GO" id="GO:0009432">
    <property type="term" value="P:SOS response"/>
    <property type="evidence" value="ECO:0007669"/>
    <property type="project" value="TreeGrafter"/>
</dbReference>
<dbReference type="GO" id="GO:0005524">
    <property type="term" value="F:ATP binding"/>
    <property type="evidence" value="ECO:0007669"/>
    <property type="project" value="UniProtKB-UniRule"/>
</dbReference>
<dbReference type="PANTHER" id="PTHR21621:SF0">
    <property type="entry name" value="BETA-CITRYLGLUTAMATE SYNTHASE B-RELATED"/>
    <property type="match status" value="1"/>
</dbReference>
<dbReference type="Proteomes" id="UP000611640">
    <property type="component" value="Chromosome"/>
</dbReference>
<protein>
    <submittedName>
        <fullName evidence="3">ATP-grasp ribosomal peptide maturase</fullName>
    </submittedName>
</protein>
<dbReference type="EMBL" id="AP023355">
    <property type="protein sequence ID" value="BCJ33570.1"/>
    <property type="molecule type" value="Genomic_DNA"/>
</dbReference>
<dbReference type="InterPro" id="IPR048936">
    <property type="entry name" value="MvdD-like_ATPgrasp"/>
</dbReference>
<evidence type="ECO:0000313" key="3">
    <source>
        <dbReference type="EMBL" id="BCJ33570.1"/>
    </source>
</evidence>
<evidence type="ECO:0000256" key="1">
    <source>
        <dbReference type="PROSITE-ProRule" id="PRU00409"/>
    </source>
</evidence>
<dbReference type="InterPro" id="IPR026449">
    <property type="entry name" value="GRASP_SAV_5884"/>
</dbReference>
<dbReference type="AlphaFoldDB" id="A0A7R7DKW4"/>
<dbReference type="KEGG" id="atl:Athai_10730"/>
<dbReference type="GO" id="GO:0005737">
    <property type="term" value="C:cytoplasm"/>
    <property type="evidence" value="ECO:0007669"/>
    <property type="project" value="TreeGrafter"/>
</dbReference>
<dbReference type="Pfam" id="PF08443">
    <property type="entry name" value="RimK"/>
    <property type="match status" value="1"/>
</dbReference>
<reference evidence="3 4" key="1">
    <citation type="submission" date="2020-08" db="EMBL/GenBank/DDBJ databases">
        <title>Whole genome shotgun sequence of Actinocatenispora thailandica NBRC 105041.</title>
        <authorList>
            <person name="Komaki H."/>
            <person name="Tamura T."/>
        </authorList>
    </citation>
    <scope>NUCLEOTIDE SEQUENCE [LARGE SCALE GENOMIC DNA]</scope>
    <source>
        <strain evidence="3 4">NBRC 105041</strain>
    </source>
</reference>
<evidence type="ECO:0000313" key="4">
    <source>
        <dbReference type="Proteomes" id="UP000611640"/>
    </source>
</evidence>
<dbReference type="GO" id="GO:0018169">
    <property type="term" value="F:ribosomal S6-glutamic acid ligase activity"/>
    <property type="evidence" value="ECO:0007669"/>
    <property type="project" value="TreeGrafter"/>
</dbReference>
<keyword evidence="4" id="KW-1185">Reference proteome</keyword>
<dbReference type="NCBIfam" id="TIGR04187">
    <property type="entry name" value="GRASP_SAV_5884"/>
    <property type="match status" value="1"/>
</dbReference>
<dbReference type="InterPro" id="IPR011761">
    <property type="entry name" value="ATP-grasp"/>
</dbReference>
<keyword evidence="1" id="KW-0547">Nucleotide-binding</keyword>
<evidence type="ECO:0000259" key="2">
    <source>
        <dbReference type="PROSITE" id="PS50975"/>
    </source>
</evidence>
<keyword evidence="1" id="KW-0067">ATP-binding</keyword>
<gene>
    <name evidence="3" type="ORF">Athai_10730</name>
</gene>
<dbReference type="Gene3D" id="3.30.470.20">
    <property type="entry name" value="ATP-grasp fold, B domain"/>
    <property type="match status" value="1"/>
</dbReference>
<dbReference type="SUPFAM" id="SSF56059">
    <property type="entry name" value="Glutathione synthetase ATP-binding domain-like"/>
    <property type="match status" value="1"/>
</dbReference>
<name>A0A7R7DKW4_9ACTN</name>
<dbReference type="PROSITE" id="PS50975">
    <property type="entry name" value="ATP_GRASP"/>
    <property type="match status" value="1"/>
</dbReference>
<dbReference type="PANTHER" id="PTHR21621">
    <property type="entry name" value="RIBOSOMAL PROTEIN S6 MODIFICATION PROTEIN"/>
    <property type="match status" value="1"/>
</dbReference>
<sequence length="322" mass="35035">MPTSGSTVLVLTHWFDPTADMVIEQLNRRRVPVYRVDPGDLPSRLTVTGELGPEGFTAFLQLPERSLSLADVSCAWYRRPTAFHFPRGLTDGDRRWAAAEARAALGGLIQLVPNWLNHPAAIGRAEYKPIQLDAARRLGLNVPATMITNDPEHAAGFVTELGGSVMYKPLSAPLATSPGGDPVMLYTTPVTTAQASSAGVSLTMHLFQQRIPKDHELRVAYVDGTCYTARIDTGSRRAAEDWRADHEHVSYRVDDLPNDVTRMLGDLIQALGLRYAAVDMIVDPTGCHWLLEVNPNGQFGFIENATGLDIAAAIADALTIPA</sequence>
<accession>A0A7R7DKW4</accession>
<dbReference type="InterPro" id="IPR013651">
    <property type="entry name" value="ATP-grasp_RimK-type"/>
</dbReference>